<dbReference type="EMBL" id="JBHSRG010000010">
    <property type="protein sequence ID" value="MFC6122592.1"/>
    <property type="molecule type" value="Genomic_DNA"/>
</dbReference>
<gene>
    <name evidence="1" type="ORF">ACFPZP_16180</name>
</gene>
<protein>
    <submittedName>
        <fullName evidence="1">Uncharacterized protein</fullName>
    </submittedName>
</protein>
<dbReference type="Proteomes" id="UP001596169">
    <property type="component" value="Unassembled WGS sequence"/>
</dbReference>
<comment type="caution">
    <text evidence="1">The sequence shown here is derived from an EMBL/GenBank/DDBJ whole genome shotgun (WGS) entry which is preliminary data.</text>
</comment>
<evidence type="ECO:0000313" key="2">
    <source>
        <dbReference type="Proteomes" id="UP001596169"/>
    </source>
</evidence>
<keyword evidence="2" id="KW-1185">Reference proteome</keyword>
<dbReference type="RefSeq" id="WP_378109122.1">
    <property type="nucleotide sequence ID" value="NZ_JBHSRG010000010.1"/>
</dbReference>
<proteinExistence type="predicted"/>
<name>A0ABW1Q320_9ENTR</name>
<evidence type="ECO:0000313" key="1">
    <source>
        <dbReference type="EMBL" id="MFC6122592.1"/>
    </source>
</evidence>
<organism evidence="1 2">
    <name type="scientific">Citrobacter bitternis</name>
    <dbReference type="NCBI Taxonomy" id="1585982"/>
    <lineage>
        <taxon>Bacteria</taxon>
        <taxon>Pseudomonadati</taxon>
        <taxon>Pseudomonadota</taxon>
        <taxon>Gammaproteobacteria</taxon>
        <taxon>Enterobacterales</taxon>
        <taxon>Enterobacteriaceae</taxon>
        <taxon>Citrobacter</taxon>
    </lineage>
</organism>
<accession>A0ABW1Q320</accession>
<sequence length="204" mass="23044">MTGFVASGIQIGTVPSSPASYARSYKTTNNIIETRKNKSTVVSKVLLGVFALSNFLNVGSMTGASPVEIKPIVRSYNHLAEIEAKKEPNAIEKSNSLQRGFNFNVSQWASLLKVERKTIYNWNGKKETRIKNATISRINAFDAFYKEIDINHAPYLKKFIFGRMSDEGIRTVFYEEPLDFNKMVDAYYDIYAQIEGYSVRAKLA</sequence>
<reference evidence="2" key="1">
    <citation type="journal article" date="2019" name="Int. J. Syst. Evol. Microbiol.">
        <title>The Global Catalogue of Microorganisms (GCM) 10K type strain sequencing project: providing services to taxonomists for standard genome sequencing and annotation.</title>
        <authorList>
            <consortium name="The Broad Institute Genomics Platform"/>
            <consortium name="The Broad Institute Genome Sequencing Center for Infectious Disease"/>
            <person name="Wu L."/>
            <person name="Ma J."/>
        </authorList>
    </citation>
    <scope>NUCLEOTIDE SEQUENCE [LARGE SCALE GENOMIC DNA]</scope>
    <source>
        <strain evidence="2">JCM30009</strain>
    </source>
</reference>